<comment type="caution">
    <text evidence="14">The sequence shown here is derived from an EMBL/GenBank/DDBJ whole genome shotgun (WGS) entry which is preliminary data.</text>
</comment>
<evidence type="ECO:0000313" key="14">
    <source>
        <dbReference type="EMBL" id="MDN5204940.1"/>
    </source>
</evidence>
<keyword evidence="4 12" id="KW-0255">Endonuclease</keyword>
<dbReference type="Gene3D" id="3.30.420.10">
    <property type="entry name" value="Ribonuclease H-like superfamily/Ribonuclease H"/>
    <property type="match status" value="3"/>
</dbReference>
<keyword evidence="15" id="KW-1185">Reference proteome</keyword>
<evidence type="ECO:0000259" key="13">
    <source>
        <dbReference type="PROSITE" id="PS51749"/>
    </source>
</evidence>
<keyword evidence="8 12" id="KW-0051">Antiviral defense</keyword>
<dbReference type="Pfam" id="PF16593">
    <property type="entry name" value="Cas9-BH"/>
    <property type="match status" value="1"/>
</dbReference>
<keyword evidence="5 12" id="KW-0378">Hydrolase</keyword>
<evidence type="ECO:0000256" key="3">
    <source>
        <dbReference type="ARBA" id="ARBA00022723"/>
    </source>
</evidence>
<dbReference type="InterPro" id="IPR032239">
    <property type="entry name" value="Cas9-BH"/>
</dbReference>
<dbReference type="RefSeq" id="WP_346754963.1">
    <property type="nucleotide sequence ID" value="NZ_JAUJEA010000014.1"/>
</dbReference>
<comment type="function">
    <text evidence="12">CRISPR (clustered regularly interspaced short palindromic repeat) is an adaptive immune system that provides protection against mobile genetic elements (viruses, transposable elements and conjugative plasmids). CRISPR clusters contain spacers, sequences complementary to antecedent mobile elements, and target invading nucleic acids. CRISPR clusters are transcribed and processed into CRISPR RNA (crRNA). In type II CRISPR systems correct processing of pre-crRNA requires a trans-encoded small RNA (tracrRNA), endogenous ribonuclease 3 (rnc) and this protein. The tracrRNA serves as a guide for ribonuclease 3-aided processing of pre-crRNA. Subsequently Cas9/crRNA/tracrRNA endonucleolytically cleaves linear or circular dsDNA target complementary to the spacer; Cas9 is inactive in the absence of the 2 guide RNAs (gRNA). Cas9 recognizes the protospacer adjacent motif (PAM) in the CRISPR repeat sequences to help distinguish self versus nonself, as targets within the bacterial CRISPR locus do not have PAMs. PAM recognition is also required for catalytic activity.</text>
</comment>
<evidence type="ECO:0000256" key="4">
    <source>
        <dbReference type="ARBA" id="ARBA00022759"/>
    </source>
</evidence>
<feature type="active site" description="Proton acceptor for HNH nuclease domain" evidence="12">
    <location>
        <position position="876"/>
    </location>
</feature>
<proteinExistence type="inferred from homology"/>
<feature type="binding site" evidence="12">
    <location>
        <position position="8"/>
    </location>
    <ligand>
        <name>Mg(2+)</name>
        <dbReference type="ChEBI" id="CHEBI:18420"/>
        <label>1</label>
    </ligand>
</feature>
<evidence type="ECO:0000256" key="10">
    <source>
        <dbReference type="ARBA" id="ARBA00023211"/>
    </source>
</evidence>
<dbReference type="InterPro" id="IPR041383">
    <property type="entry name" value="RuvC_III"/>
</dbReference>
<feature type="binding site" evidence="12">
    <location>
        <position position="8"/>
    </location>
    <ligand>
        <name>Mg(2+)</name>
        <dbReference type="ChEBI" id="CHEBI:18420"/>
        <label>2</label>
    </ligand>
</feature>
<feature type="binding site" evidence="12">
    <location>
        <position position="760"/>
    </location>
    <ligand>
        <name>Mg(2+)</name>
        <dbReference type="ChEBI" id="CHEBI:18420"/>
        <label>2</label>
    </ligand>
</feature>
<feature type="binding site" evidence="12">
    <location>
        <position position="760"/>
    </location>
    <ligand>
        <name>Mg(2+)</name>
        <dbReference type="ChEBI" id="CHEBI:18420"/>
        <label>1</label>
    </ligand>
</feature>
<dbReference type="InterPro" id="IPR036397">
    <property type="entry name" value="RNaseH_sf"/>
</dbReference>
<evidence type="ECO:0000256" key="1">
    <source>
        <dbReference type="ARBA" id="ARBA00001946"/>
    </source>
</evidence>
<dbReference type="InterPro" id="IPR003615">
    <property type="entry name" value="HNH_nuc"/>
</dbReference>
<keyword evidence="6 12" id="KW-0460">Magnesium</keyword>
<accession>A0ABT8KVZ1</accession>
<comment type="similarity">
    <text evidence="12">Belongs to the CRISPR-associated Cas9 family.</text>
</comment>
<gene>
    <name evidence="12" type="primary">cas9</name>
    <name evidence="14" type="ORF">QQ008_26355</name>
</gene>
<keyword evidence="3 12" id="KW-0479">Metal-binding</keyword>
<comment type="domain">
    <text evidence="12">Has 2 endonuclease domains. The discontinuous RuvC-like domain cleaves the target DNA noncomplementary to crRNA while the HNH nuclease domain cleaves the target DNA complementary to crRNA.</text>
</comment>
<dbReference type="Pfam" id="PF18541">
    <property type="entry name" value="RuvC_III"/>
    <property type="match status" value="1"/>
</dbReference>
<dbReference type="InterPro" id="IPR033114">
    <property type="entry name" value="HNH_CAS9"/>
</dbReference>
<sequence length="1544" mass="181445">MKKILGLDLGTNSIGWALVEQDFEKKEGKILGMGSRIVPMSQDILGKFDAGQSISQTAERTQSRSVRKLYQRNQLRRERLHRVLNILGFLPHHYAGDIDFEKSLGQFKEGKEPKLNYRPVWNEKKQKNEFIFIFQDSFNEMIRELKQTQPQLFRTKANGNETKVPYDWTIYYLRKKALNQPITKQELAWIILNFNQKRGYYQLRGEEETDNTKLEEFHTLIVSDVQETEEKNAKGAWYNVILENGWIYRRQSQESLTNWKGKVKEFIVTTQLEKDGSLKLDKEGEVKRSFRAVDSEKDWIAIKKKTEQNVEQSRKYIGEYIFDAILQKPYQKIRGKLIKTIERKYYKEELEAILKEQAKHHPEFNDKGLYESCINELYPRNESHQNNIKDRDLKYLFVEDIIFYQRPLKSKKSTISGCQYESKFYLENDEKKEVELKAVPKSHPLYQEFRLWQFIQNLRIYQKEGIVDGKAKIDIPVSHTLLSSEEDWVLLFNFLKSKKEVEQKDIIGFLIKEGKINKHEKDNFRWNYVEDKKYPAGETHTQFLSRLSKVEGIDNPSTWLTSEKEFNLWHIVYSITDKKEYEKALGTYASKQGVEKDSFVEAFKKLPPFKSEYGAYSEKALKKILPLMRMGQYWSEAQINPETKDRIEKLLTAEFDERIRDRVREKAINLQSLEDFKGLPVWLVGYIVYDRHSEAKESSKWETPLDIDKYLNIFKQHSLRNPIVEQVVTETLRVVRDIWKLYGQGQKDFFDEIHIELGREMKNPAEKRKQITQRISENENTNHRIKQILTELMNEGVEARPYSPSHQEILKIYEEGVYQSTEKVEDDIDKIRKKGSPSKTDIVRYKLWLEQGYISPYTGQIIPLNKLFSKDYQIEHIIPQSRYFDDSLSNKVICESAVNEAKDNQTAYEFIKNSEESIIELGENRKVKVYSLSDYETHCNRYFKKNRVKLNHLLSEDIPEGFIERQLNDSRYISKLIKGLLSNIVKEESEQDAISKHIVPVTGSITNILKNDWGLNDKWNEIVAPRFQRLNKLTNSQDFGYWDQKINAFRSQVPDSIAKGFNKKRIDHRHHALDALVIACTTKDHINYITSINTHRENYSLISKLRRQEKIIVKGRERTVAKEYHHPWQGFTVQAKETLEKTVISFKQNLRVINKTNNRTWQWVKENGLLKKKRVLQTKGENWAIRKSLHKDTVSGKTMLRRKKKSLVPVSNTLTNPNLIVCKAIKSQIKAALQLYQGDLKKVKKHFKEHPVILNDGSIANKIEVYEFVEASASRGALSENLTRKQLESITDMGIQKILENHLKKYQDEKGNEHFDLAFNEEGIETLNRNIISLNEGKPHQPIYKVRFSEVGNKFPVGTKGNRKDKYVEAAKGTNLFFAIYWNDKKQERSFETIPLHEVIEHQKQVAHLPKEERTPTPINHEKGTFLFTLSPNDLVYVPTEEEQENPHLVDFDNLDRRQVNRIYKMVSCTGSECHFIPNQTASEIRKNENGTNSKNERIQNFFDETCLYGEGGKPIMIKNYCWKLKTDRLGNVKNVNHVQIRIQ</sequence>
<evidence type="ECO:0000256" key="8">
    <source>
        <dbReference type="ARBA" id="ARBA00023118"/>
    </source>
</evidence>
<evidence type="ECO:0000256" key="2">
    <source>
        <dbReference type="ARBA" id="ARBA00022722"/>
    </source>
</evidence>
<keyword evidence="7 12" id="KW-0694">RNA-binding</keyword>
<dbReference type="Proteomes" id="UP001172082">
    <property type="component" value="Unassembled WGS sequence"/>
</dbReference>
<feature type="domain" description="HNH Cas9-type" evidence="13">
    <location>
        <begin position="795"/>
        <end position="967"/>
    </location>
</feature>
<name>A0ABT8KVZ1_9BACT</name>
<feature type="active site" description="For RuvC-like nuclease domain" evidence="12">
    <location>
        <position position="8"/>
    </location>
</feature>
<evidence type="ECO:0000256" key="12">
    <source>
        <dbReference type="HAMAP-Rule" id="MF_01480"/>
    </source>
</evidence>
<dbReference type="GO" id="GO:0004519">
    <property type="term" value="F:endonuclease activity"/>
    <property type="evidence" value="ECO:0007669"/>
    <property type="project" value="UniProtKB-KW"/>
</dbReference>
<dbReference type="PROSITE" id="PS51749">
    <property type="entry name" value="HNH_CAS9"/>
    <property type="match status" value="1"/>
</dbReference>
<evidence type="ECO:0000256" key="5">
    <source>
        <dbReference type="ARBA" id="ARBA00022801"/>
    </source>
</evidence>
<dbReference type="EC" id="3.1.-.-" evidence="12"/>
<dbReference type="EMBL" id="JAUJEA010000014">
    <property type="protein sequence ID" value="MDN5204940.1"/>
    <property type="molecule type" value="Genomic_DNA"/>
</dbReference>
<dbReference type="Pfam" id="PF13395">
    <property type="entry name" value="HNH_4"/>
    <property type="match status" value="1"/>
</dbReference>
<protein>
    <recommendedName>
        <fullName evidence="12">CRISPR-associated endonuclease Cas9</fullName>
        <ecNumber evidence="12">3.1.-.-</ecNumber>
    </recommendedName>
</protein>
<evidence type="ECO:0000313" key="15">
    <source>
        <dbReference type="Proteomes" id="UP001172082"/>
    </source>
</evidence>
<evidence type="ECO:0000256" key="11">
    <source>
        <dbReference type="ARBA" id="ARBA00046380"/>
    </source>
</evidence>
<feature type="binding site" evidence="12">
    <location>
        <position position="1071"/>
    </location>
    <ligand>
        <name>Mg(2+)</name>
        <dbReference type="ChEBI" id="CHEBI:18420"/>
        <label>2</label>
    </ligand>
</feature>
<keyword evidence="9 12" id="KW-0238">DNA-binding</keyword>
<evidence type="ECO:0000256" key="6">
    <source>
        <dbReference type="ARBA" id="ARBA00022842"/>
    </source>
</evidence>
<organism evidence="14 15">
    <name type="scientific">Splendidivirga corallicola</name>
    <dbReference type="NCBI Taxonomy" id="3051826"/>
    <lineage>
        <taxon>Bacteria</taxon>
        <taxon>Pseudomonadati</taxon>
        <taxon>Bacteroidota</taxon>
        <taxon>Cytophagia</taxon>
        <taxon>Cytophagales</taxon>
        <taxon>Splendidivirgaceae</taxon>
        <taxon>Splendidivirga</taxon>
    </lineage>
</organism>
<evidence type="ECO:0000256" key="7">
    <source>
        <dbReference type="ARBA" id="ARBA00022884"/>
    </source>
</evidence>
<comment type="cofactor">
    <cofactor evidence="1 12">
        <name>Mg(2+)</name>
        <dbReference type="ChEBI" id="CHEBI:18420"/>
    </cofactor>
</comment>
<reference evidence="14" key="1">
    <citation type="submission" date="2023-06" db="EMBL/GenBank/DDBJ databases">
        <title>Genomic of Parafulvivirga corallium.</title>
        <authorList>
            <person name="Wang G."/>
        </authorList>
    </citation>
    <scope>NUCLEOTIDE SEQUENCE</scope>
    <source>
        <strain evidence="14">BMA10</strain>
    </source>
</reference>
<keyword evidence="2 12" id="KW-0540">Nuclease</keyword>
<comment type="subunit">
    <text evidence="11 12">Monomer. Binds crRNA and tracrRNA.</text>
</comment>
<feature type="binding site" evidence="12">
    <location>
        <position position="756"/>
    </location>
    <ligand>
        <name>Mg(2+)</name>
        <dbReference type="ChEBI" id="CHEBI:18420"/>
        <label>1</label>
    </ligand>
</feature>
<dbReference type="InterPro" id="IPR028629">
    <property type="entry name" value="Cas9"/>
</dbReference>
<dbReference type="NCBIfam" id="TIGR01865">
    <property type="entry name" value="cas_Csn1"/>
    <property type="match status" value="1"/>
</dbReference>
<evidence type="ECO:0000256" key="9">
    <source>
        <dbReference type="ARBA" id="ARBA00023125"/>
    </source>
</evidence>
<keyword evidence="10" id="KW-0464">Manganese</keyword>
<dbReference type="HAMAP" id="MF_01480">
    <property type="entry name" value="Cas9"/>
    <property type="match status" value="1"/>
</dbReference>